<proteinExistence type="predicted"/>
<sequence>MIFHIDLLEIPSNDERKRAAYRQKITECIDRAEKLKDLIQQEKDLYVPSLFTMRCSNNYIVIVRNASHGIAQILGSCSYIPGDCIIDAMNSITCLNDSNKIFVSYNLTNQNIQSQRGFAFLYHLLPRLTTITLPSTRISTSLEFGLSPVSTMISQTSICVQQSIPLRCNTDYSLVLHKIDLAVSKTGICNYSPYDCFEERTYLQGICGGKSSCYIFPPLVSLSKWNNSKSTYFYAEYQCIPNRPKLNISIYSLSNSFEKAEGDPIFSSFCYTSEYKEC</sequence>
<accession>A0A818LLN2</accession>
<name>A0A818LLN2_9BILA</name>
<evidence type="ECO:0000313" key="1">
    <source>
        <dbReference type="EMBL" id="CAF3570536.1"/>
    </source>
</evidence>
<dbReference type="AlphaFoldDB" id="A0A818LLN2"/>
<organism evidence="1 2">
    <name type="scientific">Rotaria sordida</name>
    <dbReference type="NCBI Taxonomy" id="392033"/>
    <lineage>
        <taxon>Eukaryota</taxon>
        <taxon>Metazoa</taxon>
        <taxon>Spiralia</taxon>
        <taxon>Gnathifera</taxon>
        <taxon>Rotifera</taxon>
        <taxon>Eurotatoria</taxon>
        <taxon>Bdelloidea</taxon>
        <taxon>Philodinida</taxon>
        <taxon>Philodinidae</taxon>
        <taxon>Rotaria</taxon>
    </lineage>
</organism>
<protein>
    <recommendedName>
        <fullName evidence="3">SUEL-type lectin domain-containing protein</fullName>
    </recommendedName>
</protein>
<dbReference type="Gene3D" id="1.20.58.80">
    <property type="entry name" value="Phosphotransferase system, lactose/cellobiose-type IIA subunit"/>
    <property type="match status" value="1"/>
</dbReference>
<dbReference type="EMBL" id="CAJOBE010000107">
    <property type="protein sequence ID" value="CAF3570536.1"/>
    <property type="molecule type" value="Genomic_DNA"/>
</dbReference>
<dbReference type="InterPro" id="IPR036181">
    <property type="entry name" value="MIT_dom_sf"/>
</dbReference>
<evidence type="ECO:0000313" key="2">
    <source>
        <dbReference type="Proteomes" id="UP000663874"/>
    </source>
</evidence>
<dbReference type="Proteomes" id="UP000663874">
    <property type="component" value="Unassembled WGS sequence"/>
</dbReference>
<gene>
    <name evidence="1" type="ORF">FNK824_LOCUS1924</name>
</gene>
<dbReference type="SUPFAM" id="SSF116846">
    <property type="entry name" value="MIT domain"/>
    <property type="match status" value="1"/>
</dbReference>
<evidence type="ECO:0008006" key="3">
    <source>
        <dbReference type="Google" id="ProtNLM"/>
    </source>
</evidence>
<reference evidence="1" key="1">
    <citation type="submission" date="2021-02" db="EMBL/GenBank/DDBJ databases">
        <authorList>
            <person name="Nowell W R."/>
        </authorList>
    </citation>
    <scope>NUCLEOTIDE SEQUENCE</scope>
</reference>
<comment type="caution">
    <text evidence="1">The sequence shown here is derived from an EMBL/GenBank/DDBJ whole genome shotgun (WGS) entry which is preliminary data.</text>
</comment>